<reference evidence="2" key="1">
    <citation type="journal article" date="2023" name="Mol. Plant Microbe Interact.">
        <title>Elucidating the Obligate Nature and Biological Capacity of an Invasive Fungal Corn Pathogen.</title>
        <authorList>
            <person name="MacCready J.S."/>
            <person name="Roggenkamp E.M."/>
            <person name="Gdanetz K."/>
            <person name="Chilvers M.I."/>
        </authorList>
    </citation>
    <scope>NUCLEOTIDE SEQUENCE</scope>
    <source>
        <strain evidence="2">PM02</strain>
    </source>
</reference>
<dbReference type="InterPro" id="IPR008701">
    <property type="entry name" value="NPP1"/>
</dbReference>
<feature type="signal peptide" evidence="1">
    <location>
        <begin position="1"/>
        <end position="19"/>
    </location>
</feature>
<proteinExistence type="predicted"/>
<evidence type="ECO:0000256" key="1">
    <source>
        <dbReference type="SAM" id="SignalP"/>
    </source>
</evidence>
<accession>A0AAD9I0J5</accession>
<gene>
    <name evidence="2" type="ORF">P8C59_003516</name>
</gene>
<evidence type="ECO:0000313" key="2">
    <source>
        <dbReference type="EMBL" id="KAK2068901.1"/>
    </source>
</evidence>
<feature type="chain" id="PRO_5041908617" evidence="1">
    <location>
        <begin position="20"/>
        <end position="276"/>
    </location>
</feature>
<keyword evidence="1" id="KW-0732">Signal</keyword>
<dbReference type="EMBL" id="JAQQPM010000002">
    <property type="protein sequence ID" value="KAK2068901.1"/>
    <property type="molecule type" value="Genomic_DNA"/>
</dbReference>
<comment type="caution">
    <text evidence="2">The sequence shown here is derived from an EMBL/GenBank/DDBJ whole genome shotgun (WGS) entry which is preliminary data.</text>
</comment>
<dbReference type="Proteomes" id="UP001217918">
    <property type="component" value="Unassembled WGS sequence"/>
</dbReference>
<sequence>MHLSSAAVTLGLAVAAVLAAPNRRVKSRDSNYPRVIDHDAIMFIPQSLPNTTMADVYQLWRPVLHVEEGCLPYPAVDEDGNISGGLKNTGDKNADCDSSYGQLYVRSRLMDDTHMLLIMWAWFFPKEETSQWIGHRYGWQSAVLALNPDDTTDGGIMGMALWNGDDGYDYLAPEKINYIQDHMILKYKAVKPNRYRIQSTNWIDKETRFDMPMVEWEMMPSQARQALQVFDFRTGKNKPECPVKDGIFDDRIKTAGEEIVKGTHGDGSSPNSGDVK</sequence>
<dbReference type="PANTHER" id="PTHR33657">
    <property type="entry name" value="DOMAIN PROTEIN, PUTATIVE (AFU_ORTHOLOGUE AFUA_5G00600)-RELATED"/>
    <property type="match status" value="1"/>
</dbReference>
<evidence type="ECO:0000313" key="3">
    <source>
        <dbReference type="Proteomes" id="UP001217918"/>
    </source>
</evidence>
<organism evidence="2 3">
    <name type="scientific">Phyllachora maydis</name>
    <dbReference type="NCBI Taxonomy" id="1825666"/>
    <lineage>
        <taxon>Eukaryota</taxon>
        <taxon>Fungi</taxon>
        <taxon>Dikarya</taxon>
        <taxon>Ascomycota</taxon>
        <taxon>Pezizomycotina</taxon>
        <taxon>Sordariomycetes</taxon>
        <taxon>Sordariomycetidae</taxon>
        <taxon>Phyllachorales</taxon>
        <taxon>Phyllachoraceae</taxon>
        <taxon>Phyllachora</taxon>
    </lineage>
</organism>
<dbReference type="Pfam" id="PF05630">
    <property type="entry name" value="NPP1"/>
    <property type="match status" value="1"/>
</dbReference>
<dbReference type="PANTHER" id="PTHR33657:SF6">
    <property type="entry name" value="SECRETED PROTEIN"/>
    <property type="match status" value="1"/>
</dbReference>
<protein>
    <submittedName>
        <fullName evidence="2">Uncharacterized protein</fullName>
    </submittedName>
</protein>
<dbReference type="PIRSF" id="PIRSF029958">
    <property type="entry name" value="Necrosis-inducing_protein"/>
    <property type="match status" value="1"/>
</dbReference>
<name>A0AAD9I0J5_9PEZI</name>
<dbReference type="AlphaFoldDB" id="A0AAD9I0J5"/>
<keyword evidence="3" id="KW-1185">Reference proteome</keyword>